<evidence type="ECO:0000256" key="1">
    <source>
        <dbReference type="SAM" id="MobiDB-lite"/>
    </source>
</evidence>
<dbReference type="Proteomes" id="UP000323142">
    <property type="component" value="Unassembled WGS sequence"/>
</dbReference>
<dbReference type="OrthoDB" id="7856745at2"/>
<keyword evidence="4" id="KW-1185">Reference proteome</keyword>
<comment type="caution">
    <text evidence="3">The sequence shown here is derived from an EMBL/GenBank/DDBJ whole genome shotgun (WGS) entry which is preliminary data.</text>
</comment>
<evidence type="ECO:0000256" key="2">
    <source>
        <dbReference type="SAM" id="SignalP"/>
    </source>
</evidence>
<reference evidence="3 4" key="2">
    <citation type="submission" date="2019-09" db="EMBL/GenBank/DDBJ databases">
        <authorList>
            <person name="Jin C."/>
        </authorList>
    </citation>
    <scope>NUCLEOTIDE SEQUENCE [LARGE SCALE GENOMIC DNA]</scope>
    <source>
        <strain evidence="3 4">BN140002</strain>
    </source>
</reference>
<gene>
    <name evidence="3" type="ORF">F0L46_11110</name>
</gene>
<feature type="region of interest" description="Disordered" evidence="1">
    <location>
        <begin position="22"/>
        <end position="41"/>
    </location>
</feature>
<reference evidence="3 4" key="1">
    <citation type="submission" date="2019-09" db="EMBL/GenBank/DDBJ databases">
        <title>Salinarimonas rosea gen. nov., sp. nov., a new member of the a-2 subgroup of the Proteobacteria.</title>
        <authorList>
            <person name="Liu J."/>
        </authorList>
    </citation>
    <scope>NUCLEOTIDE SEQUENCE [LARGE SCALE GENOMIC DNA]</scope>
    <source>
        <strain evidence="3 4">BN140002</strain>
    </source>
</reference>
<evidence type="ECO:0000313" key="3">
    <source>
        <dbReference type="EMBL" id="KAA2237527.1"/>
    </source>
</evidence>
<keyword evidence="2" id="KW-0732">Signal</keyword>
<dbReference type="AlphaFoldDB" id="A0A5B2VH65"/>
<organism evidence="3 4">
    <name type="scientific">Salinarimonas soli</name>
    <dbReference type="NCBI Taxonomy" id="1638099"/>
    <lineage>
        <taxon>Bacteria</taxon>
        <taxon>Pseudomonadati</taxon>
        <taxon>Pseudomonadota</taxon>
        <taxon>Alphaproteobacteria</taxon>
        <taxon>Hyphomicrobiales</taxon>
        <taxon>Salinarimonadaceae</taxon>
        <taxon>Salinarimonas</taxon>
    </lineage>
</organism>
<sequence>MTSTAPSPLLLCVPCLLGAAGAQAQGPPEVPPRPLADARAAARAVEPGEIVDTRLAREHDRIVYVFKVVGTGGRRHRLVLDGSTLAVVSEE</sequence>
<protein>
    <recommendedName>
        <fullName evidence="5">PepSY domain-containing protein</fullName>
    </recommendedName>
</protein>
<feature type="chain" id="PRO_5023130493" description="PepSY domain-containing protein" evidence="2">
    <location>
        <begin position="25"/>
        <end position="91"/>
    </location>
</feature>
<evidence type="ECO:0008006" key="5">
    <source>
        <dbReference type="Google" id="ProtNLM"/>
    </source>
</evidence>
<proteinExistence type="predicted"/>
<dbReference type="RefSeq" id="WP_149817411.1">
    <property type="nucleotide sequence ID" value="NZ_VUOA01000019.1"/>
</dbReference>
<feature type="signal peptide" evidence="2">
    <location>
        <begin position="1"/>
        <end position="24"/>
    </location>
</feature>
<name>A0A5B2VH65_9HYPH</name>
<dbReference type="EMBL" id="VUOA01000019">
    <property type="protein sequence ID" value="KAA2237527.1"/>
    <property type="molecule type" value="Genomic_DNA"/>
</dbReference>
<accession>A0A5B2VH65</accession>
<evidence type="ECO:0000313" key="4">
    <source>
        <dbReference type="Proteomes" id="UP000323142"/>
    </source>
</evidence>